<feature type="binding site" evidence="2">
    <location>
        <position position="59"/>
    </location>
    <ligand>
        <name>Fe cation</name>
        <dbReference type="ChEBI" id="CHEBI:24875"/>
    </ligand>
</feature>
<dbReference type="SUPFAM" id="SSF51182">
    <property type="entry name" value="RmlC-like cupins"/>
    <property type="match status" value="1"/>
</dbReference>
<dbReference type="STRING" id="1356854.N007_07215"/>
<dbReference type="CDD" id="cd02247">
    <property type="entry name" value="cupin_pirin_C"/>
    <property type="match status" value="1"/>
</dbReference>
<evidence type="ECO:0000256" key="2">
    <source>
        <dbReference type="PIRSR" id="PIRSR006232-1"/>
    </source>
</evidence>
<organism evidence="6 7">
    <name type="scientific">Alicyclobacillus acidoterrestris (strain ATCC 49025 / DSM 3922 / CIP 106132 / NCIMB 13137 / GD3B)</name>
    <dbReference type="NCBI Taxonomy" id="1356854"/>
    <lineage>
        <taxon>Bacteria</taxon>
        <taxon>Bacillati</taxon>
        <taxon>Bacillota</taxon>
        <taxon>Bacilli</taxon>
        <taxon>Bacillales</taxon>
        <taxon>Alicyclobacillaceae</taxon>
        <taxon>Alicyclobacillus</taxon>
    </lineage>
</organism>
<evidence type="ECO:0000313" key="7">
    <source>
        <dbReference type="Proteomes" id="UP000829401"/>
    </source>
</evidence>
<dbReference type="Pfam" id="PF05726">
    <property type="entry name" value="Pirin_C"/>
    <property type="match status" value="1"/>
</dbReference>
<dbReference type="PANTHER" id="PTHR13903:SF8">
    <property type="entry name" value="PIRIN"/>
    <property type="match status" value="1"/>
</dbReference>
<reference evidence="7" key="1">
    <citation type="journal article" date="2022" name="G3 (Bethesda)">
        <title>Unveiling the complete genome sequence of Alicyclobacillus acidoterrestris DSM 3922T, a taint-producing strain.</title>
        <authorList>
            <person name="Leonardo I.C."/>
            <person name="Barreto Crespo M.T."/>
            <person name="Gaspar F.B."/>
        </authorList>
    </citation>
    <scope>NUCLEOTIDE SEQUENCE [LARGE SCALE GENOMIC DNA]</scope>
    <source>
        <strain evidence="7">DSM 3922</strain>
    </source>
</reference>
<evidence type="ECO:0000256" key="1">
    <source>
        <dbReference type="ARBA" id="ARBA00008416"/>
    </source>
</evidence>
<dbReference type="InterPro" id="IPR014710">
    <property type="entry name" value="RmlC-like_jellyroll"/>
</dbReference>
<dbReference type="GO" id="GO:0046872">
    <property type="term" value="F:metal ion binding"/>
    <property type="evidence" value="ECO:0007669"/>
    <property type="project" value="UniProtKB-KW"/>
</dbReference>
<gene>
    <name evidence="6" type="ORF">K1I37_10015</name>
</gene>
<dbReference type="InterPro" id="IPR003829">
    <property type="entry name" value="Pirin_N_dom"/>
</dbReference>
<proteinExistence type="inferred from homology"/>
<name>T0D3Y0_ALIAG</name>
<feature type="binding site" evidence="2">
    <location>
        <position position="61"/>
    </location>
    <ligand>
        <name>Fe cation</name>
        <dbReference type="ChEBI" id="CHEBI:24875"/>
    </ligand>
</feature>
<dbReference type="InterPro" id="IPR012093">
    <property type="entry name" value="Pirin"/>
</dbReference>
<protein>
    <submittedName>
        <fullName evidence="6">Pirin family protein</fullName>
    </submittedName>
</protein>
<sequence>MDTQSTYARHIERVWTVEPQQQSENHTVGMVLEPGNWALYDPFLFLAEDWFTEGTFDVHPHRGIETVTYVIEGRLNHYDNRFGEGQLAPGDVQWMTAGRGVIHQEDAAPGEIVHSLQLWVNLQSHNKMTEPRYQNLRGADMPIRHVEGGTVRIFSGSSGGIESNTRNHVPVTMLEIQLEPGAKLIENLPGGYNGFIYILEGSGYFGENRQLGNPKQVLWLGRHKDVAESFLEMTATTKLRALLYAGQPVEEPVAAYGPFVMNTQAQIKQAFEDYASGKFGQ</sequence>
<dbReference type="EMBL" id="CP080467">
    <property type="protein sequence ID" value="UNO47096.1"/>
    <property type="molecule type" value="Genomic_DNA"/>
</dbReference>
<dbReference type="Gene3D" id="2.60.120.10">
    <property type="entry name" value="Jelly Rolls"/>
    <property type="match status" value="2"/>
</dbReference>
<dbReference type="InterPro" id="IPR011051">
    <property type="entry name" value="RmlC_Cupin_sf"/>
</dbReference>
<feature type="binding site" evidence="2">
    <location>
        <position position="103"/>
    </location>
    <ligand>
        <name>Fe cation</name>
        <dbReference type="ChEBI" id="CHEBI:24875"/>
    </ligand>
</feature>
<dbReference type="Proteomes" id="UP000829401">
    <property type="component" value="Chromosome"/>
</dbReference>
<accession>T0D3Y0</accession>
<dbReference type="eggNOG" id="COG1741">
    <property type="taxonomic scope" value="Bacteria"/>
</dbReference>
<keyword evidence="2" id="KW-0479">Metal-binding</keyword>
<dbReference type="CDD" id="cd02909">
    <property type="entry name" value="cupin_pirin_N"/>
    <property type="match status" value="1"/>
</dbReference>
<feature type="domain" description="Pirin C-terminal" evidence="5">
    <location>
        <begin position="173"/>
        <end position="280"/>
    </location>
</feature>
<comment type="cofactor">
    <cofactor evidence="2">
        <name>Fe cation</name>
        <dbReference type="ChEBI" id="CHEBI:24875"/>
    </cofactor>
    <text evidence="2">Binds 1 Fe cation per subunit.</text>
</comment>
<feature type="binding site" evidence="2">
    <location>
        <position position="105"/>
    </location>
    <ligand>
        <name>Fe cation</name>
        <dbReference type="ChEBI" id="CHEBI:24875"/>
    </ligand>
</feature>
<dbReference type="PANTHER" id="PTHR13903">
    <property type="entry name" value="PIRIN-RELATED"/>
    <property type="match status" value="1"/>
</dbReference>
<evidence type="ECO:0000259" key="5">
    <source>
        <dbReference type="Pfam" id="PF05726"/>
    </source>
</evidence>
<dbReference type="KEGG" id="aaco:K1I37_10015"/>
<evidence type="ECO:0000313" key="6">
    <source>
        <dbReference type="EMBL" id="UNO47096.1"/>
    </source>
</evidence>
<comment type="similarity">
    <text evidence="1 3">Belongs to the pirin family.</text>
</comment>
<dbReference type="InterPro" id="IPR008778">
    <property type="entry name" value="Pirin_C_dom"/>
</dbReference>
<dbReference type="OrthoDB" id="321327at2"/>
<dbReference type="AlphaFoldDB" id="T0D3Y0"/>
<dbReference type="PIRSF" id="PIRSF006232">
    <property type="entry name" value="Pirin"/>
    <property type="match status" value="1"/>
</dbReference>
<keyword evidence="7" id="KW-1185">Reference proteome</keyword>
<feature type="domain" description="Pirin N-terminal" evidence="4">
    <location>
        <begin position="51"/>
        <end position="120"/>
    </location>
</feature>
<evidence type="ECO:0000256" key="3">
    <source>
        <dbReference type="RuleBase" id="RU003457"/>
    </source>
</evidence>
<evidence type="ECO:0000259" key="4">
    <source>
        <dbReference type="Pfam" id="PF02678"/>
    </source>
</evidence>
<dbReference type="RefSeq" id="WP_021296480.1">
    <property type="nucleotide sequence ID" value="NZ_AURB01000129.1"/>
</dbReference>
<keyword evidence="2" id="KW-0408">Iron</keyword>
<dbReference type="Pfam" id="PF02678">
    <property type="entry name" value="Pirin"/>
    <property type="match status" value="1"/>
</dbReference>
<accession>A0A9E6ZI80</accession>